<evidence type="ECO:0000313" key="2">
    <source>
        <dbReference type="EMBL" id="GMN38045.1"/>
    </source>
</evidence>
<sequence length="331" mass="36177">MGFPSTFPAFLVLVLLELSLVRGNYPPPLCGRVEANDTDQILFALNLEYLEAEFFLCGATGEGLDTINKSLANGGPGPTSCQKANLDDLVRRIIQEFGYQEVGHLRAIFHYVGGFPRPKLDISSKTFARIIDAAVGYPLKPPFDPYKNSINYLLASYLIPYVGLVGYVGTIPNLGCKSSRSVRNLQIDLFSHLNPNGLVARLSLGLVAKLLGVESGQDAVIRAMLYDRGKEEVHPYGITVEEFTIALSGLRNKLAMCGIKDEGLRVPLELGAENRTTSNILSADVYSLSYARTPVEILRTIYGTGNESEPGGFFPRGANGKIARKFLYQGY</sequence>
<gene>
    <name evidence="2" type="ORF">TIFTF001_007304</name>
</gene>
<dbReference type="Proteomes" id="UP001187192">
    <property type="component" value="Unassembled WGS sequence"/>
</dbReference>
<comment type="caution">
    <text evidence="2">The sequence shown here is derived from an EMBL/GenBank/DDBJ whole genome shotgun (WGS) entry which is preliminary data.</text>
</comment>
<protein>
    <recommendedName>
        <fullName evidence="4">Desiccation-related protein PCC13-62</fullName>
    </recommendedName>
</protein>
<evidence type="ECO:0008006" key="4">
    <source>
        <dbReference type="Google" id="ProtNLM"/>
    </source>
</evidence>
<keyword evidence="1" id="KW-0732">Signal</keyword>
<dbReference type="EMBL" id="BTGU01000007">
    <property type="protein sequence ID" value="GMN38045.1"/>
    <property type="molecule type" value="Genomic_DNA"/>
</dbReference>
<feature type="signal peptide" evidence="1">
    <location>
        <begin position="1"/>
        <end position="23"/>
    </location>
</feature>
<organism evidence="2 3">
    <name type="scientific">Ficus carica</name>
    <name type="common">Common fig</name>
    <dbReference type="NCBI Taxonomy" id="3494"/>
    <lineage>
        <taxon>Eukaryota</taxon>
        <taxon>Viridiplantae</taxon>
        <taxon>Streptophyta</taxon>
        <taxon>Embryophyta</taxon>
        <taxon>Tracheophyta</taxon>
        <taxon>Spermatophyta</taxon>
        <taxon>Magnoliopsida</taxon>
        <taxon>eudicotyledons</taxon>
        <taxon>Gunneridae</taxon>
        <taxon>Pentapetalae</taxon>
        <taxon>rosids</taxon>
        <taxon>fabids</taxon>
        <taxon>Rosales</taxon>
        <taxon>Moraceae</taxon>
        <taxon>Ficeae</taxon>
        <taxon>Ficus</taxon>
    </lineage>
</organism>
<reference evidence="2" key="1">
    <citation type="submission" date="2023-07" db="EMBL/GenBank/DDBJ databases">
        <title>draft genome sequence of fig (Ficus carica).</title>
        <authorList>
            <person name="Takahashi T."/>
            <person name="Nishimura K."/>
        </authorList>
    </citation>
    <scope>NUCLEOTIDE SEQUENCE</scope>
</reference>
<dbReference type="PANTHER" id="PTHR31694">
    <property type="entry name" value="DESICCATION-LIKE PROTEIN"/>
    <property type="match status" value="1"/>
</dbReference>
<evidence type="ECO:0000313" key="3">
    <source>
        <dbReference type="Proteomes" id="UP001187192"/>
    </source>
</evidence>
<name>A0AA87ZRG3_FICCA</name>
<keyword evidence="3" id="KW-1185">Reference proteome</keyword>
<dbReference type="Pfam" id="PF13668">
    <property type="entry name" value="Ferritin_2"/>
    <property type="match status" value="1"/>
</dbReference>
<dbReference type="InterPro" id="IPR052965">
    <property type="entry name" value="Pigment-catalase-like"/>
</dbReference>
<dbReference type="PANTHER" id="PTHR31694:SF26">
    <property type="entry name" value="OS05G0151100 PROTEIN"/>
    <property type="match status" value="1"/>
</dbReference>
<accession>A0AA87ZRG3</accession>
<feature type="chain" id="PRO_5041744811" description="Desiccation-related protein PCC13-62" evidence="1">
    <location>
        <begin position="24"/>
        <end position="331"/>
    </location>
</feature>
<evidence type="ECO:0000256" key="1">
    <source>
        <dbReference type="SAM" id="SignalP"/>
    </source>
</evidence>
<dbReference type="AlphaFoldDB" id="A0AA87ZRG3"/>
<proteinExistence type="predicted"/>